<accession>A0A5B7CVJ7</accession>
<organism evidence="1 2">
    <name type="scientific">Portunus trituberculatus</name>
    <name type="common">Swimming crab</name>
    <name type="synonym">Neptunus trituberculatus</name>
    <dbReference type="NCBI Taxonomy" id="210409"/>
    <lineage>
        <taxon>Eukaryota</taxon>
        <taxon>Metazoa</taxon>
        <taxon>Ecdysozoa</taxon>
        <taxon>Arthropoda</taxon>
        <taxon>Crustacea</taxon>
        <taxon>Multicrustacea</taxon>
        <taxon>Malacostraca</taxon>
        <taxon>Eumalacostraca</taxon>
        <taxon>Eucarida</taxon>
        <taxon>Decapoda</taxon>
        <taxon>Pleocyemata</taxon>
        <taxon>Brachyura</taxon>
        <taxon>Eubrachyura</taxon>
        <taxon>Portunoidea</taxon>
        <taxon>Portunidae</taxon>
        <taxon>Portuninae</taxon>
        <taxon>Portunus</taxon>
    </lineage>
</organism>
<keyword evidence="2" id="KW-1185">Reference proteome</keyword>
<gene>
    <name evidence="1" type="ORF">E2C01_006605</name>
</gene>
<proteinExistence type="predicted"/>
<protein>
    <submittedName>
        <fullName evidence="1">Uncharacterized protein</fullName>
    </submittedName>
</protein>
<dbReference type="Proteomes" id="UP000324222">
    <property type="component" value="Unassembled WGS sequence"/>
</dbReference>
<sequence>MLSECTIAPLSFMSSITKSPEAKATTNIYQNYAIWSQCQCCVVVSGFNGQCVGTVVAKIIHRDLIANRTYDSVAIMGEYYVS</sequence>
<name>A0A5B7CVJ7_PORTR</name>
<dbReference type="AlphaFoldDB" id="A0A5B7CVJ7"/>
<dbReference type="EMBL" id="VSRR010000311">
    <property type="protein sequence ID" value="MPC13857.1"/>
    <property type="molecule type" value="Genomic_DNA"/>
</dbReference>
<evidence type="ECO:0000313" key="1">
    <source>
        <dbReference type="EMBL" id="MPC13857.1"/>
    </source>
</evidence>
<reference evidence="1 2" key="1">
    <citation type="submission" date="2019-05" db="EMBL/GenBank/DDBJ databases">
        <title>Another draft genome of Portunus trituberculatus and its Hox gene families provides insights of decapod evolution.</title>
        <authorList>
            <person name="Jeong J.-H."/>
            <person name="Song I."/>
            <person name="Kim S."/>
            <person name="Choi T."/>
            <person name="Kim D."/>
            <person name="Ryu S."/>
            <person name="Kim W."/>
        </authorList>
    </citation>
    <scope>NUCLEOTIDE SEQUENCE [LARGE SCALE GENOMIC DNA]</scope>
    <source>
        <tissue evidence="1">Muscle</tissue>
    </source>
</reference>
<evidence type="ECO:0000313" key="2">
    <source>
        <dbReference type="Proteomes" id="UP000324222"/>
    </source>
</evidence>
<comment type="caution">
    <text evidence="1">The sequence shown here is derived from an EMBL/GenBank/DDBJ whole genome shotgun (WGS) entry which is preliminary data.</text>
</comment>